<dbReference type="Proteomes" id="UP000251995">
    <property type="component" value="Chromosome"/>
</dbReference>
<organism evidence="2 3">
    <name type="scientific">Acidipropionibacterium virtanenii</name>
    <dbReference type="NCBI Taxonomy" id="2057246"/>
    <lineage>
        <taxon>Bacteria</taxon>
        <taxon>Bacillati</taxon>
        <taxon>Actinomycetota</taxon>
        <taxon>Actinomycetes</taxon>
        <taxon>Propionibacteriales</taxon>
        <taxon>Propionibacteriaceae</taxon>
        <taxon>Acidipropionibacterium</taxon>
    </lineage>
</organism>
<dbReference type="Pfam" id="PF07179">
    <property type="entry name" value="SseB"/>
    <property type="match status" value="1"/>
</dbReference>
<dbReference type="AlphaFoldDB" id="A0A344UTF9"/>
<evidence type="ECO:0000259" key="1">
    <source>
        <dbReference type="Pfam" id="PF07179"/>
    </source>
</evidence>
<dbReference type="RefSeq" id="WP_114044545.1">
    <property type="nucleotide sequence ID" value="NZ_CP025198.1"/>
</dbReference>
<gene>
    <name evidence="2" type="ORF">JS278_01383</name>
</gene>
<feature type="domain" description="SseB protein N-terminal" evidence="1">
    <location>
        <begin position="19"/>
        <end position="134"/>
    </location>
</feature>
<dbReference type="InterPro" id="IPR009839">
    <property type="entry name" value="SseB_N"/>
</dbReference>
<sequence length="178" mass="17890">MVSLLAPGGDLGDADPLIRAALAAATTRAGYLDAVVALCSSRLLMPVMSPGTSAPRGATQVTELGAAVLTNDSGDSALLCFTGLDALQAWDARARPVPGTLDDLAATVGEAGARSLLIDVAGPVPMVIGPDLIAHLSQGRRLVRLTDGYGWLAVGGDGAGPGPGAGRRARVDAASRRR</sequence>
<dbReference type="OrthoDB" id="5188303at2"/>
<reference evidence="2 3" key="1">
    <citation type="submission" date="2017-12" db="EMBL/GenBank/DDBJ databases">
        <title>The whole genome sequence of the Acidipropionibacterium virtanenii sp. nov. type strain JS278.</title>
        <authorList>
            <person name="Laine P."/>
            <person name="Deptula P."/>
            <person name="Varmanen P."/>
            <person name="Auvinen P."/>
        </authorList>
    </citation>
    <scope>NUCLEOTIDE SEQUENCE [LARGE SCALE GENOMIC DNA]</scope>
    <source>
        <strain evidence="2 3">JS278</strain>
    </source>
</reference>
<protein>
    <recommendedName>
        <fullName evidence="1">SseB protein N-terminal domain-containing protein</fullName>
    </recommendedName>
</protein>
<accession>A0A344UTF9</accession>
<evidence type="ECO:0000313" key="3">
    <source>
        <dbReference type="Proteomes" id="UP000251995"/>
    </source>
</evidence>
<name>A0A344UTF9_9ACTN</name>
<dbReference type="EMBL" id="CP025198">
    <property type="protein sequence ID" value="AXE38557.1"/>
    <property type="molecule type" value="Genomic_DNA"/>
</dbReference>
<keyword evidence="3" id="KW-1185">Reference proteome</keyword>
<evidence type="ECO:0000313" key="2">
    <source>
        <dbReference type="EMBL" id="AXE38557.1"/>
    </source>
</evidence>
<dbReference type="KEGG" id="acij:JS278_01383"/>
<proteinExistence type="predicted"/>